<gene>
    <name evidence="1" type="ORF">MJO58_28510</name>
</gene>
<evidence type="ECO:0000313" key="2">
    <source>
        <dbReference type="Proteomes" id="UP001055171"/>
    </source>
</evidence>
<protein>
    <submittedName>
        <fullName evidence="1">Uncharacterized protein</fullName>
    </submittedName>
</protein>
<keyword evidence="1" id="KW-0614">Plasmid</keyword>
<reference evidence="1" key="1">
    <citation type="submission" date="2022-08" db="EMBL/GenBank/DDBJ databases">
        <title>Complete genome sequence of 14 non-tuberculosis mycobacteria type-strains.</title>
        <authorList>
            <person name="Igarashi Y."/>
            <person name="Osugi A."/>
            <person name="Mitarai S."/>
        </authorList>
    </citation>
    <scope>NUCLEOTIDE SEQUENCE</scope>
    <source>
        <strain evidence="1">ATCC 51985</strain>
    </source>
</reference>
<name>A0ABY3V7I9_MYCLN</name>
<proteinExistence type="predicted"/>
<dbReference type="Proteomes" id="UP001055171">
    <property type="component" value="Plasmid unnamed2"/>
</dbReference>
<evidence type="ECO:0000313" key="1">
    <source>
        <dbReference type="EMBL" id="ULP45590.1"/>
    </source>
</evidence>
<keyword evidence="2" id="KW-1185">Reference proteome</keyword>
<sequence length="52" mass="6073">MTRRRQDDRDQGDDEGRPVLRWLRLARDTASGLVLMYELVDHLYTVAGWLVG</sequence>
<accession>A0ABY3V7I9</accession>
<organism evidence="1 2">
    <name type="scientific">Mycobacterium lentiflavum</name>
    <dbReference type="NCBI Taxonomy" id="141349"/>
    <lineage>
        <taxon>Bacteria</taxon>
        <taxon>Bacillati</taxon>
        <taxon>Actinomycetota</taxon>
        <taxon>Actinomycetes</taxon>
        <taxon>Mycobacteriales</taxon>
        <taxon>Mycobacteriaceae</taxon>
        <taxon>Mycobacterium</taxon>
        <taxon>Mycobacterium simiae complex</taxon>
    </lineage>
</organism>
<dbReference type="EMBL" id="CP092425">
    <property type="protein sequence ID" value="ULP45590.1"/>
    <property type="molecule type" value="Genomic_DNA"/>
</dbReference>
<dbReference type="RefSeq" id="WP_154074437.1">
    <property type="nucleotide sequence ID" value="NZ_CP092425.2"/>
</dbReference>
<geneLocation type="plasmid" evidence="1 2">
    <name>unnamed2</name>
</geneLocation>